<evidence type="ECO:0000313" key="4">
    <source>
        <dbReference type="Proteomes" id="UP001169458"/>
    </source>
</evidence>
<dbReference type="EMBL" id="JAUDEN010000002">
    <property type="protein sequence ID" value="MDM8324092.1"/>
    <property type="molecule type" value="Genomic_DNA"/>
</dbReference>
<name>A0ABT7VCU0_9BACE</name>
<evidence type="ECO:0000256" key="1">
    <source>
        <dbReference type="SAM" id="SignalP"/>
    </source>
</evidence>
<feature type="chain" id="PRO_5045054816" evidence="1">
    <location>
        <begin position="30"/>
        <end position="515"/>
    </location>
</feature>
<dbReference type="InterPro" id="IPR043781">
    <property type="entry name" value="DUF5723"/>
</dbReference>
<protein>
    <submittedName>
        <fullName evidence="3">DUF5723 family protein</fullName>
    </submittedName>
</protein>
<sequence length="515" mass="56732">MMKQQMKTRVVTSILSAAAVWGLAGPAAAQTQNNRSAYFLGGATFRHELNPAFMGERGYVTMPGLGNLAFGAQGTSGVGDFLFVKQNGDLMTFMHEDVGRDEFLNGLPRRVKFGFNLEETILSTGFYAWGGFNTFGISVKSNTNFSAPDALFKFMKSGVDRPEGTHYQIDDISAVSTNYAEIALGHARELNEQWTVGAKVKFLVGLAKATVKIDRLDVVATPDYWQITPSGAQAYLSAKGLVAPTRGETGNYDDSDYALDDAGNRTDQLKPGSENLLSYDDLDFDDNNIGPTGFGMAFDFGATYRLNDEWTFSAAVLDLGFIRWKNTVKATMNNSFEFDGFTEIPVNSDLGDDDPNSIDNQADRIGDDLEELSKFTKEGEGLKRTTALAATLNLGAQYTLPAYDRLNFGLLSSTRFQGRHWWTEARVSANVSPLKWFEASLNYAISNFGSTGGLMLNFHPRGFNFFIAADAPMGKFSPKYYAPVNRFALNVNLGINFTFGPEYKRKYNCVEVQSL</sequence>
<dbReference type="Gene3D" id="2.40.160.60">
    <property type="entry name" value="Outer membrane protein transport protein (OMPP1/FadL/TodX)"/>
    <property type="match status" value="1"/>
</dbReference>
<comment type="caution">
    <text evidence="3">The sequence shown here is derived from an EMBL/GenBank/DDBJ whole genome shotgun (WGS) entry which is preliminary data.</text>
</comment>
<keyword evidence="4" id="KW-1185">Reference proteome</keyword>
<feature type="signal peptide" evidence="1">
    <location>
        <begin position="1"/>
        <end position="29"/>
    </location>
</feature>
<evidence type="ECO:0000259" key="2">
    <source>
        <dbReference type="Pfam" id="PF18990"/>
    </source>
</evidence>
<accession>A0ABT7VCU0</accession>
<feature type="domain" description="DUF5723" evidence="2">
    <location>
        <begin position="51"/>
        <end position="470"/>
    </location>
</feature>
<dbReference type="Pfam" id="PF18990">
    <property type="entry name" value="DUF5723"/>
    <property type="match status" value="1"/>
</dbReference>
<dbReference type="Proteomes" id="UP001169458">
    <property type="component" value="Unassembled WGS sequence"/>
</dbReference>
<keyword evidence="1" id="KW-0732">Signal</keyword>
<proteinExistence type="predicted"/>
<organism evidence="3 4">
    <name type="scientific">Bacteroides gallinaceum</name>
    <dbReference type="NCBI Taxonomy" id="1462571"/>
    <lineage>
        <taxon>Bacteria</taxon>
        <taxon>Pseudomonadati</taxon>
        <taxon>Bacteroidota</taxon>
        <taxon>Bacteroidia</taxon>
        <taxon>Bacteroidales</taxon>
        <taxon>Bacteroidaceae</taxon>
        <taxon>Bacteroides</taxon>
    </lineage>
</organism>
<reference evidence="4" key="2">
    <citation type="submission" date="2023-07" db="EMBL/GenBank/DDBJ databases">
        <title>Identification and characterization of horizontal gene transfer across gut microbiota members of farm animals based on homology search.</title>
        <authorList>
            <person name="Schwarzerova J."/>
            <person name="Nykrynova M."/>
            <person name="Jureckova K."/>
            <person name="Cejkova D."/>
            <person name="Rychlik I."/>
        </authorList>
    </citation>
    <scope>NUCLEOTIDE SEQUENCE [LARGE SCALE GENOMIC DNA]</scope>
    <source>
        <strain evidence="4">109_WCHN</strain>
    </source>
</reference>
<dbReference type="RefSeq" id="WP_289558306.1">
    <property type="nucleotide sequence ID" value="NZ_JAUDEN010000002.1"/>
</dbReference>
<gene>
    <name evidence="3" type="ORF">QUW60_02405</name>
</gene>
<evidence type="ECO:0000313" key="3">
    <source>
        <dbReference type="EMBL" id="MDM8324092.1"/>
    </source>
</evidence>
<reference evidence="3 4" key="1">
    <citation type="submission" date="2023-06" db="EMBL/GenBank/DDBJ databases">
        <authorList>
            <person name="Zeman M."/>
            <person name="Kubasova T."/>
            <person name="Jahodarova E."/>
            <person name="Nykrynova M."/>
            <person name="Rychlik I."/>
        </authorList>
    </citation>
    <scope>NUCLEOTIDE SEQUENCE [LARGE SCALE GENOMIC DNA]</scope>
    <source>
        <strain evidence="3 4">109_WCHN</strain>
    </source>
</reference>